<dbReference type="FunFam" id="1.10.246.90:FF:000001">
    <property type="entry name" value="Nucleolar protein 56"/>
    <property type="match status" value="1"/>
</dbReference>
<feature type="compositionally biased region" description="Low complexity" evidence="6">
    <location>
        <begin position="657"/>
        <end position="682"/>
    </location>
</feature>
<sequence length="1253" mass="133771">MSVDYLLHESPVGYAVFKVSIQPDTIGNRLQEVQKAVQDLDKFGKTVELVGLAPFQGTQDALAEINDVSEGIMSDFLRATLETNLPKAGKKKTITLGVSEKNLAGSIKAAFPNLACETSDTSEVVSDLLRGLRQHSGKLIKKLQPGDIDRSILGLGHAYSRSKVKFSVQKQDNHIIQAIATLDQIDKDLNTFCMRLRENYGWHFPELAKIVNSNEQYAKVVLQIGDKSKLSDDDLHDLAAVVDDDESIAQAIIKAARTSMGRDLSEADMEIVMAFAKRTASLAAYRKQLSNYLGSRMGQVAPNLAALIGDTVGARLISKAGSLTNLSKYPASTVQILGAEKALFRALKTKGNTPKYGLIYHSSFIGRTGQKSKGRISRFLANKCSIASRIDNFSDTPTSKFGEALKRQVDERIEFYASGAPPAKNSAVMQAAMNSVMTDIGIEDPTVTATEDVEMADGVTAAATEQALRKEKKDKKAKKSKKDAEEDVSEKKSKKDKKRKHGEEEEGEKKKKKKSKAESGTPATDRSARTRSGMQPTPNRRNRGTTIREVVAWREGGGARTTAVEAGLTDSHEWPWRVLGLARLNARAACGDAHVQPAINVKRLMRLMPSASLKRAPGCLVAHSTIPVFCAMDVDDASSPGSLSSPPHSPEQGTPTSTVRASAGGVGVGASTPTPANASPATHGRGLTASGQPRKKPGPKPKAKDPSAPEPEKKTRKPRKSESKDPNAAPVQRKRRTKASDAHAQAQAQAQAQAAPSPVPQVVDEKPPVQQSPTPQSRPSEPAPIQQPEQPPAVAQPPRVLSNTEPTLHSNPNLSHISAAPSTPRPSSSGQRYDPIRGGIFESKPQPAASAPPPPVSPPLNHRASASPSITSLIDPPSASNSFYSHPVKLSQQTSVTSAPVSPAAFSTRPASVLPSQELPPQLQQQQIQAPQMTQAQTYAPTTSGPTPMDIDSEPAKPVSVPMAKSNSANSGTPSQSNAPTPPNKAARQKEAPPPLPTGSGLLSGTPFGPVANGNGASEAQGTNIYLHFDLKGRDNVTINVAQEVEKKYGFAALHPRIAARKERQRQITAAGAALERAAGGGSNDDQSVDLSENESNVEMGGMDDETSAKENGGKKRRKRKQEDYDKEDDFIDDTELAWEQQALMAKDGFFVYSGPLVTEEKQPVERADGTVRRGRGRGRGGTVRGETSGRGRGRGGGPGSRGGSTVRKPRVTKADRAAMEQEKVARESLAQTIATKQPLVTPSNPAGPTSAM</sequence>
<proteinExistence type="inferred from homology"/>
<feature type="compositionally biased region" description="Polar residues" evidence="6">
    <location>
        <begin position="965"/>
        <end position="979"/>
    </location>
</feature>
<dbReference type="GO" id="GO:0032040">
    <property type="term" value="C:small-subunit processome"/>
    <property type="evidence" value="ECO:0007669"/>
    <property type="project" value="InterPro"/>
</dbReference>
<evidence type="ECO:0000256" key="5">
    <source>
        <dbReference type="ARBA" id="ARBA00040742"/>
    </source>
</evidence>
<dbReference type="Pfam" id="PF08156">
    <property type="entry name" value="NOP5NT"/>
    <property type="match status" value="1"/>
</dbReference>
<feature type="compositionally biased region" description="Basic and acidic residues" evidence="6">
    <location>
        <begin position="702"/>
        <end position="713"/>
    </location>
</feature>
<feature type="compositionally biased region" description="Polar residues" evidence="6">
    <location>
        <begin position="530"/>
        <end position="539"/>
    </location>
</feature>
<accession>A0A364N689</accession>
<evidence type="ECO:0000313" key="8">
    <source>
        <dbReference type="EMBL" id="RAR12780.1"/>
    </source>
</evidence>
<dbReference type="SMART" id="SM00931">
    <property type="entry name" value="NOSIC"/>
    <property type="match status" value="1"/>
</dbReference>
<keyword evidence="9" id="KW-1185">Reference proteome</keyword>
<feature type="compositionally biased region" description="Basic and acidic residues" evidence="6">
    <location>
        <begin position="1213"/>
        <end position="1227"/>
    </location>
</feature>
<feature type="region of interest" description="Disordered" evidence="6">
    <location>
        <begin position="1076"/>
        <end position="1128"/>
    </location>
</feature>
<gene>
    <name evidence="8" type="ORF">DDE83_003815</name>
</gene>
<feature type="compositionally biased region" description="Polar residues" evidence="6">
    <location>
        <begin position="769"/>
        <end position="778"/>
    </location>
</feature>
<protein>
    <recommendedName>
        <fullName evidence="5">Nucleolar protein 56</fullName>
    </recommendedName>
</protein>
<dbReference type="AlphaFoldDB" id="A0A364N689"/>
<reference evidence="9" key="1">
    <citation type="submission" date="2018-05" db="EMBL/GenBank/DDBJ databases">
        <title>Draft genome sequence of Stemphylium lycopersici strain CIDEFI 213.</title>
        <authorList>
            <person name="Medina R."/>
            <person name="Franco M.E.E."/>
            <person name="Lucentini C.G."/>
            <person name="Saparrat M.C.N."/>
            <person name="Balatti P.A."/>
        </authorList>
    </citation>
    <scope>NUCLEOTIDE SEQUENCE [LARGE SCALE GENOMIC DNA]</scope>
    <source>
        <strain evidence="9">CIDEFI 213</strain>
    </source>
</reference>
<evidence type="ECO:0000259" key="7">
    <source>
        <dbReference type="PROSITE" id="PS51358"/>
    </source>
</evidence>
<feature type="compositionally biased region" description="Low complexity" evidence="6">
    <location>
        <begin position="818"/>
        <end position="829"/>
    </location>
</feature>
<dbReference type="InterPro" id="IPR002687">
    <property type="entry name" value="Nop_dom"/>
</dbReference>
<dbReference type="PANTHER" id="PTHR10894">
    <property type="entry name" value="NUCLEOLAR PROTEIN 5 NUCLEOLAR PROTEIN NOP5 NOP58"/>
    <property type="match status" value="1"/>
</dbReference>
<feature type="compositionally biased region" description="Basic residues" evidence="6">
    <location>
        <begin position="470"/>
        <end position="481"/>
    </location>
</feature>
<keyword evidence="3" id="KW-0690">Ribosome biogenesis</keyword>
<feature type="region of interest" description="Disordered" evidence="6">
    <location>
        <begin position="637"/>
        <end position="1019"/>
    </location>
</feature>
<dbReference type="Pfam" id="PF08729">
    <property type="entry name" value="HUN"/>
    <property type="match status" value="1"/>
</dbReference>
<feature type="compositionally biased region" description="Gly residues" evidence="6">
    <location>
        <begin position="1180"/>
        <end position="1203"/>
    </location>
</feature>
<evidence type="ECO:0000256" key="4">
    <source>
        <dbReference type="ARBA" id="ARBA00023242"/>
    </source>
</evidence>
<dbReference type="GO" id="GO:0030515">
    <property type="term" value="F:snoRNA binding"/>
    <property type="evidence" value="ECO:0007669"/>
    <property type="project" value="InterPro"/>
</dbReference>
<feature type="compositionally biased region" description="Low complexity" evidence="6">
    <location>
        <begin position="914"/>
        <end position="937"/>
    </location>
</feature>
<dbReference type="STRING" id="183478.A0A364N689"/>
<dbReference type="InterPro" id="IPR012974">
    <property type="entry name" value="NOP58/56_N"/>
</dbReference>
<dbReference type="PANTHER" id="PTHR10894:SF0">
    <property type="entry name" value="NUCLEOLAR PROTEIN 56"/>
    <property type="match status" value="1"/>
</dbReference>
<evidence type="ECO:0000256" key="3">
    <source>
        <dbReference type="ARBA" id="ARBA00022517"/>
    </source>
</evidence>
<dbReference type="InterPro" id="IPR012976">
    <property type="entry name" value="NOSIC"/>
</dbReference>
<dbReference type="InterPro" id="IPR014840">
    <property type="entry name" value="HRD"/>
</dbReference>
<organism evidence="8 9">
    <name type="scientific">Stemphylium lycopersici</name>
    <name type="common">Tomato gray leaf spot disease fungus</name>
    <name type="synonym">Thyrospora lycopersici</name>
    <dbReference type="NCBI Taxonomy" id="183478"/>
    <lineage>
        <taxon>Eukaryota</taxon>
        <taxon>Fungi</taxon>
        <taxon>Dikarya</taxon>
        <taxon>Ascomycota</taxon>
        <taxon>Pezizomycotina</taxon>
        <taxon>Dothideomycetes</taxon>
        <taxon>Pleosporomycetidae</taxon>
        <taxon>Pleosporales</taxon>
        <taxon>Pleosporineae</taxon>
        <taxon>Pleosporaceae</taxon>
        <taxon>Stemphylium</taxon>
    </lineage>
</organism>
<feature type="region of interest" description="Disordered" evidence="6">
    <location>
        <begin position="465"/>
        <end position="548"/>
    </location>
</feature>
<evidence type="ECO:0000256" key="6">
    <source>
        <dbReference type="SAM" id="MobiDB-lite"/>
    </source>
</evidence>
<dbReference type="Proteomes" id="UP000249619">
    <property type="component" value="Unassembled WGS sequence"/>
</dbReference>
<feature type="compositionally biased region" description="Polar residues" evidence="6">
    <location>
        <begin position="801"/>
        <end position="816"/>
    </location>
</feature>
<dbReference type="EMBL" id="QGDH01000045">
    <property type="protein sequence ID" value="RAR12780.1"/>
    <property type="molecule type" value="Genomic_DNA"/>
</dbReference>
<feature type="region of interest" description="Disordered" evidence="6">
    <location>
        <begin position="1162"/>
        <end position="1253"/>
    </location>
</feature>
<dbReference type="GO" id="GO:0042254">
    <property type="term" value="P:ribosome biogenesis"/>
    <property type="evidence" value="ECO:0007669"/>
    <property type="project" value="UniProtKB-KW"/>
</dbReference>
<feature type="compositionally biased region" description="Polar residues" evidence="6">
    <location>
        <begin position="1230"/>
        <end position="1253"/>
    </location>
</feature>
<dbReference type="Gene3D" id="1.10.246.90">
    <property type="entry name" value="Nop domain"/>
    <property type="match status" value="1"/>
</dbReference>
<feature type="compositionally biased region" description="Low complexity" evidence="6">
    <location>
        <begin position="779"/>
        <end position="788"/>
    </location>
</feature>
<feature type="compositionally biased region" description="Polar residues" evidence="6">
    <location>
        <begin position="1084"/>
        <end position="1097"/>
    </location>
</feature>
<evidence type="ECO:0000313" key="9">
    <source>
        <dbReference type="Proteomes" id="UP000249619"/>
    </source>
</evidence>
<comment type="similarity">
    <text evidence="2">Belongs to the NOP5/NOP56 family.</text>
</comment>
<dbReference type="SUPFAM" id="SSF89124">
    <property type="entry name" value="Nop domain"/>
    <property type="match status" value="1"/>
</dbReference>
<dbReference type="InterPro" id="IPR036070">
    <property type="entry name" value="Nop_dom_sf"/>
</dbReference>
<comment type="caution">
    <text evidence="8">The sequence shown here is derived from an EMBL/GenBank/DDBJ whole genome shotgun (WGS) entry which is preliminary data.</text>
</comment>
<feature type="compositionally biased region" description="Basic and acidic residues" evidence="6">
    <location>
        <begin position="1162"/>
        <end position="1172"/>
    </location>
</feature>
<dbReference type="InterPro" id="IPR045056">
    <property type="entry name" value="Nop56/Nop58"/>
</dbReference>
<keyword evidence="4" id="KW-0539">Nucleus</keyword>
<comment type="subcellular location">
    <subcellularLocation>
        <location evidence="1">Nucleus</location>
        <location evidence="1">Nucleolus</location>
    </subcellularLocation>
</comment>
<feature type="compositionally biased region" description="Polar residues" evidence="6">
    <location>
        <begin position="864"/>
        <end position="900"/>
    </location>
</feature>
<dbReference type="Pfam" id="PF01798">
    <property type="entry name" value="Nop"/>
    <property type="match status" value="1"/>
</dbReference>
<evidence type="ECO:0000256" key="2">
    <source>
        <dbReference type="ARBA" id="ARBA00009211"/>
    </source>
</evidence>
<feature type="compositionally biased region" description="Low complexity" evidence="6">
    <location>
        <begin position="998"/>
        <end position="1007"/>
    </location>
</feature>
<evidence type="ECO:0000256" key="1">
    <source>
        <dbReference type="ARBA" id="ARBA00004604"/>
    </source>
</evidence>
<dbReference type="Gene3D" id="1.10.287.4070">
    <property type="match status" value="1"/>
</dbReference>
<feature type="domain" description="Nop" evidence="7">
    <location>
        <begin position="300"/>
        <end position="418"/>
    </location>
</feature>
<feature type="compositionally biased region" description="Low complexity" evidence="6">
    <location>
        <begin position="744"/>
        <end position="755"/>
    </location>
</feature>
<dbReference type="GO" id="GO:0031428">
    <property type="term" value="C:box C/D methylation guide snoRNP complex"/>
    <property type="evidence" value="ECO:0007669"/>
    <property type="project" value="InterPro"/>
</dbReference>
<dbReference type="PROSITE" id="PS51358">
    <property type="entry name" value="NOP"/>
    <property type="match status" value="1"/>
</dbReference>
<name>A0A364N689_STELY</name>
<dbReference type="FunFam" id="1.10.287.4070:FF:000004">
    <property type="entry name" value="Nucleolar protein 56"/>
    <property type="match status" value="1"/>
</dbReference>
<dbReference type="InterPro" id="IPR042239">
    <property type="entry name" value="Nop_C"/>
</dbReference>